<dbReference type="RefSeq" id="WP_197957140.1">
    <property type="nucleotide sequence ID" value="NZ_CP065668.1"/>
</dbReference>
<feature type="transmembrane region" description="Helical" evidence="1">
    <location>
        <begin position="166"/>
        <end position="182"/>
    </location>
</feature>
<sequence length="188" mass="20243">MNINWLASLGLLLWLITVAVMDLRYRKVRNWMVVLGLFAGTAAFLSGGQPFQTSAWSGLAGMLAAFAALLPFYALRWMGAGDVKFAAVIGLWTGLAPQLLTIWLGGSLLAGVHGLLVLSWRRLQHSSLGLWLTGWLPAPLSALLSADGSGCASQPGTLSLHRPVRSIPYAGYLSIAAIWVLWRMDVSP</sequence>
<keyword evidence="1" id="KW-1133">Transmembrane helix</keyword>
<evidence type="ECO:0000313" key="4">
    <source>
        <dbReference type="Proteomes" id="UP000594778"/>
    </source>
</evidence>
<organism evidence="3 4">
    <name type="scientific">Delftia acidovorans</name>
    <name type="common">Pseudomonas acidovorans</name>
    <name type="synonym">Comamonas acidovorans</name>
    <dbReference type="NCBI Taxonomy" id="80866"/>
    <lineage>
        <taxon>Bacteria</taxon>
        <taxon>Pseudomonadati</taxon>
        <taxon>Pseudomonadota</taxon>
        <taxon>Betaproteobacteria</taxon>
        <taxon>Burkholderiales</taxon>
        <taxon>Comamonadaceae</taxon>
        <taxon>Delftia</taxon>
    </lineage>
</organism>
<evidence type="ECO:0000313" key="3">
    <source>
        <dbReference type="EMBL" id="QPS10815.1"/>
    </source>
</evidence>
<keyword evidence="1" id="KW-0812">Transmembrane</keyword>
<proteinExistence type="predicted"/>
<dbReference type="Gene3D" id="1.20.120.1220">
    <property type="match status" value="1"/>
</dbReference>
<feature type="transmembrane region" description="Helical" evidence="1">
    <location>
        <begin position="128"/>
        <end position="146"/>
    </location>
</feature>
<feature type="transmembrane region" description="Helical" evidence="1">
    <location>
        <begin position="55"/>
        <end position="75"/>
    </location>
</feature>
<feature type="domain" description="Prepilin type IV endopeptidase peptidase" evidence="2">
    <location>
        <begin position="11"/>
        <end position="114"/>
    </location>
</feature>
<accession>A0A7T2S8E5</accession>
<dbReference type="InterPro" id="IPR000045">
    <property type="entry name" value="Prepilin_IV_endopep_pep"/>
</dbReference>
<dbReference type="GO" id="GO:0016020">
    <property type="term" value="C:membrane"/>
    <property type="evidence" value="ECO:0007669"/>
    <property type="project" value="InterPro"/>
</dbReference>
<protein>
    <submittedName>
        <fullName evidence="3">Prepilin peptidase</fullName>
    </submittedName>
</protein>
<feature type="transmembrane region" description="Helical" evidence="1">
    <location>
        <begin position="31"/>
        <end position="48"/>
    </location>
</feature>
<keyword evidence="1" id="KW-0472">Membrane</keyword>
<name>A0A7T2S8E5_DELAC</name>
<gene>
    <name evidence="3" type="ORF">I6G66_12825</name>
</gene>
<feature type="transmembrane region" description="Helical" evidence="1">
    <location>
        <begin position="95"/>
        <end position="116"/>
    </location>
</feature>
<reference evidence="3 4" key="1">
    <citation type="submission" date="2020-12" db="EMBL/GenBank/DDBJ databases">
        <title>FDA dAtabase for Regulatory Grade micrObial Sequences (FDA-ARGOS): Supporting development and validation of Infectious Disease Dx tests.</title>
        <authorList>
            <person name="Sproer C."/>
            <person name="Gronow S."/>
            <person name="Severitt S."/>
            <person name="Schroder I."/>
            <person name="Tallon L."/>
            <person name="Sadzewicz L."/>
            <person name="Zhao X."/>
            <person name="Boylan J."/>
            <person name="Ott S."/>
            <person name="Bowen H."/>
            <person name="Vavikolanu K."/>
            <person name="Mehta A."/>
            <person name="Aluvathingal J."/>
            <person name="Nadendla S."/>
            <person name="Lowell S."/>
            <person name="Myers T."/>
            <person name="Yan Y."/>
            <person name="Sichtig H."/>
        </authorList>
    </citation>
    <scope>NUCLEOTIDE SEQUENCE [LARGE SCALE GENOMIC DNA]</scope>
    <source>
        <strain evidence="3 4">FDAARGOS_909</strain>
    </source>
</reference>
<dbReference type="Pfam" id="PF01478">
    <property type="entry name" value="Peptidase_A24"/>
    <property type="match status" value="1"/>
</dbReference>
<evidence type="ECO:0000259" key="2">
    <source>
        <dbReference type="Pfam" id="PF01478"/>
    </source>
</evidence>
<evidence type="ECO:0000256" key="1">
    <source>
        <dbReference type="SAM" id="Phobius"/>
    </source>
</evidence>
<dbReference type="GO" id="GO:0004190">
    <property type="term" value="F:aspartic-type endopeptidase activity"/>
    <property type="evidence" value="ECO:0007669"/>
    <property type="project" value="InterPro"/>
</dbReference>
<dbReference type="Proteomes" id="UP000594778">
    <property type="component" value="Chromosome"/>
</dbReference>
<dbReference type="AlphaFoldDB" id="A0A7T2S8E5"/>
<dbReference type="EMBL" id="CP065668">
    <property type="protein sequence ID" value="QPS10815.1"/>
    <property type="molecule type" value="Genomic_DNA"/>
</dbReference>